<dbReference type="AlphaFoldDB" id="A0A834TY80"/>
<organism evidence="2 3">
    <name type="scientific">Senna tora</name>
    <dbReference type="NCBI Taxonomy" id="362788"/>
    <lineage>
        <taxon>Eukaryota</taxon>
        <taxon>Viridiplantae</taxon>
        <taxon>Streptophyta</taxon>
        <taxon>Embryophyta</taxon>
        <taxon>Tracheophyta</taxon>
        <taxon>Spermatophyta</taxon>
        <taxon>Magnoliopsida</taxon>
        <taxon>eudicotyledons</taxon>
        <taxon>Gunneridae</taxon>
        <taxon>Pentapetalae</taxon>
        <taxon>rosids</taxon>
        <taxon>fabids</taxon>
        <taxon>Fabales</taxon>
        <taxon>Fabaceae</taxon>
        <taxon>Caesalpinioideae</taxon>
        <taxon>Cassia clade</taxon>
        <taxon>Senna</taxon>
    </lineage>
</organism>
<accession>A0A834TY80</accession>
<reference evidence="2" key="1">
    <citation type="submission" date="2020-09" db="EMBL/GenBank/DDBJ databases">
        <title>Genome-Enabled Discovery of Anthraquinone Biosynthesis in Senna tora.</title>
        <authorList>
            <person name="Kang S.-H."/>
            <person name="Pandey R.P."/>
            <person name="Lee C.-M."/>
            <person name="Sim J.-S."/>
            <person name="Jeong J.-T."/>
            <person name="Choi B.-S."/>
            <person name="Jung M."/>
            <person name="Ginzburg D."/>
            <person name="Zhao K."/>
            <person name="Won S.Y."/>
            <person name="Oh T.-J."/>
            <person name="Yu Y."/>
            <person name="Kim N.-H."/>
            <person name="Lee O.R."/>
            <person name="Lee T.-H."/>
            <person name="Bashyal P."/>
            <person name="Kim T.-S."/>
            <person name="Lee W.-H."/>
            <person name="Kawkins C."/>
            <person name="Kim C.-K."/>
            <person name="Kim J.S."/>
            <person name="Ahn B.O."/>
            <person name="Rhee S.Y."/>
            <person name="Sohng J.K."/>
        </authorList>
    </citation>
    <scope>NUCLEOTIDE SEQUENCE</scope>
    <source>
        <tissue evidence="2">Leaf</tissue>
    </source>
</reference>
<feature type="region of interest" description="Disordered" evidence="1">
    <location>
        <begin position="1"/>
        <end position="61"/>
    </location>
</feature>
<gene>
    <name evidence="2" type="ORF">G2W53_011785</name>
</gene>
<evidence type="ECO:0000313" key="3">
    <source>
        <dbReference type="Proteomes" id="UP000634136"/>
    </source>
</evidence>
<dbReference type="EMBL" id="JAAIUW010000005">
    <property type="protein sequence ID" value="KAF7829452.1"/>
    <property type="molecule type" value="Genomic_DNA"/>
</dbReference>
<evidence type="ECO:0000313" key="2">
    <source>
        <dbReference type="EMBL" id="KAF7829452.1"/>
    </source>
</evidence>
<protein>
    <submittedName>
        <fullName evidence="2">Uncharacterized protein</fullName>
    </submittedName>
</protein>
<name>A0A834TY80_9FABA</name>
<evidence type="ECO:0000256" key="1">
    <source>
        <dbReference type="SAM" id="MobiDB-lite"/>
    </source>
</evidence>
<sequence length="74" mass="8060">MKRCVFNRQKRGAEDTKGNPGNGPFFKKKNNKKKRFDTASFGSQARNRISPPSIGSVQGPGVRVFPLDAVPLAG</sequence>
<proteinExistence type="predicted"/>
<dbReference type="Proteomes" id="UP000634136">
    <property type="component" value="Unassembled WGS sequence"/>
</dbReference>
<feature type="compositionally biased region" description="Basic residues" evidence="1">
    <location>
        <begin position="26"/>
        <end position="35"/>
    </location>
</feature>
<comment type="caution">
    <text evidence="2">The sequence shown here is derived from an EMBL/GenBank/DDBJ whole genome shotgun (WGS) entry which is preliminary data.</text>
</comment>
<keyword evidence="3" id="KW-1185">Reference proteome</keyword>
<feature type="compositionally biased region" description="Basic residues" evidence="1">
    <location>
        <begin position="1"/>
        <end position="10"/>
    </location>
</feature>